<gene>
    <name evidence="5" type="primary">ribD_2</name>
    <name evidence="5" type="ORF">NCTC11165_01894</name>
</gene>
<dbReference type="InterPro" id="IPR024072">
    <property type="entry name" value="DHFR-like_dom_sf"/>
</dbReference>
<feature type="domain" description="Bacterial bifunctional deaminase-reductase C-terminal" evidence="4">
    <location>
        <begin position="3"/>
        <end position="245"/>
    </location>
</feature>
<dbReference type="RefSeq" id="WP_128115802.1">
    <property type="nucleotide sequence ID" value="NZ_UAQM01000015.1"/>
</dbReference>
<dbReference type="Gene3D" id="3.40.430.10">
    <property type="entry name" value="Dihydrofolate Reductase, subunit A"/>
    <property type="match status" value="1"/>
</dbReference>
<evidence type="ECO:0000256" key="3">
    <source>
        <dbReference type="ARBA" id="ARBA00023002"/>
    </source>
</evidence>
<evidence type="ECO:0000313" key="6">
    <source>
        <dbReference type="Proteomes" id="UP000250358"/>
    </source>
</evidence>
<dbReference type="Pfam" id="PF01872">
    <property type="entry name" value="RibD_C"/>
    <property type="match status" value="1"/>
</dbReference>
<protein>
    <submittedName>
        <fullName evidence="5">Riboflavin biosynthesis protein RibD</fullName>
    </submittedName>
</protein>
<dbReference type="GO" id="GO:0009231">
    <property type="term" value="P:riboflavin biosynthetic process"/>
    <property type="evidence" value="ECO:0007669"/>
    <property type="project" value="UniProtKB-UniPathway"/>
</dbReference>
<proteinExistence type="predicted"/>
<evidence type="ECO:0000259" key="4">
    <source>
        <dbReference type="Pfam" id="PF01872"/>
    </source>
</evidence>
<organism evidence="5 6">
    <name type="scientific">Brevundimonas diminuta</name>
    <name type="common">Pseudomonas diminuta</name>
    <dbReference type="NCBI Taxonomy" id="293"/>
    <lineage>
        <taxon>Bacteria</taxon>
        <taxon>Pseudomonadati</taxon>
        <taxon>Pseudomonadota</taxon>
        <taxon>Alphaproteobacteria</taxon>
        <taxon>Caulobacterales</taxon>
        <taxon>Caulobacteraceae</taxon>
        <taxon>Brevundimonas</taxon>
    </lineage>
</organism>
<evidence type="ECO:0000256" key="1">
    <source>
        <dbReference type="ARBA" id="ARBA00005104"/>
    </source>
</evidence>
<dbReference type="PANTHER" id="PTHR38011:SF7">
    <property type="entry name" value="2,5-DIAMINO-6-RIBOSYLAMINO-4(3H)-PYRIMIDINONE 5'-PHOSPHATE REDUCTASE"/>
    <property type="match status" value="1"/>
</dbReference>
<accession>A0A2X1AM19</accession>
<keyword evidence="3" id="KW-0560">Oxidoreductase</keyword>
<dbReference type="InterPro" id="IPR011549">
    <property type="entry name" value="RibD_C"/>
</dbReference>
<dbReference type="AlphaFoldDB" id="A0A2X1AM19"/>
<dbReference type="InterPro" id="IPR002734">
    <property type="entry name" value="RibDG_C"/>
</dbReference>
<dbReference type="InterPro" id="IPR050765">
    <property type="entry name" value="Riboflavin_Biosynth_HTPR"/>
</dbReference>
<dbReference type="GO" id="GO:0008703">
    <property type="term" value="F:5-amino-6-(5-phosphoribosylamino)uracil reductase activity"/>
    <property type="evidence" value="ECO:0007669"/>
    <property type="project" value="InterPro"/>
</dbReference>
<dbReference type="EMBL" id="UAQM01000015">
    <property type="protein sequence ID" value="SPU44830.1"/>
    <property type="molecule type" value="Genomic_DNA"/>
</dbReference>
<sequence>MRPRVTLKLATSLDGRIATATGESQWITGPEARLQGHRLRATHDAILVGVETVLADDPELTVRLSPSPLGGEGVVRSMTDEGAVSASKTAEVEGASGVPLIRAASPPTFSPEGRRNPLRVVLDSRLRTPATAKVASGNTLIFTTAQPHPIGQAEIITVAADDGRPAISAVLDALSARAITSILIEGGGRVAASFIQAGAVDAIEWFRAPILLGGEGRPCIASLALAKLAHAPKFRRLGVEPVGDDLWERYARA</sequence>
<dbReference type="PANTHER" id="PTHR38011">
    <property type="entry name" value="DIHYDROFOLATE REDUCTASE FAMILY PROTEIN (AFU_ORTHOLOGUE AFUA_8G06820)"/>
    <property type="match status" value="1"/>
</dbReference>
<reference evidence="5 6" key="1">
    <citation type="submission" date="2018-06" db="EMBL/GenBank/DDBJ databases">
        <authorList>
            <consortium name="Pathogen Informatics"/>
            <person name="Doyle S."/>
        </authorList>
    </citation>
    <scope>NUCLEOTIDE SEQUENCE [LARGE SCALE GENOMIC DNA]</scope>
    <source>
        <strain evidence="5 6">NCTC11165</strain>
    </source>
</reference>
<keyword evidence="2" id="KW-0521">NADP</keyword>
<comment type="pathway">
    <text evidence="1">Cofactor biosynthesis; riboflavin biosynthesis.</text>
</comment>
<dbReference type="SUPFAM" id="SSF53597">
    <property type="entry name" value="Dihydrofolate reductase-like"/>
    <property type="match status" value="1"/>
</dbReference>
<evidence type="ECO:0000256" key="2">
    <source>
        <dbReference type="ARBA" id="ARBA00022857"/>
    </source>
</evidence>
<dbReference type="UniPathway" id="UPA00275"/>
<dbReference type="NCBIfam" id="TIGR00227">
    <property type="entry name" value="ribD_Cterm"/>
    <property type="match status" value="1"/>
</dbReference>
<name>A0A2X1AM19_BREDI</name>
<dbReference type="Proteomes" id="UP000250358">
    <property type="component" value="Unassembled WGS sequence"/>
</dbReference>
<dbReference type="GO" id="GO:0050661">
    <property type="term" value="F:NADP binding"/>
    <property type="evidence" value="ECO:0007669"/>
    <property type="project" value="InterPro"/>
</dbReference>
<evidence type="ECO:0000313" key="5">
    <source>
        <dbReference type="EMBL" id="SPU44830.1"/>
    </source>
</evidence>